<evidence type="ECO:0000259" key="13">
    <source>
        <dbReference type="Pfam" id="PF00133"/>
    </source>
</evidence>
<evidence type="ECO:0000256" key="12">
    <source>
        <dbReference type="SAM" id="MobiDB-lite"/>
    </source>
</evidence>
<keyword evidence="4 11" id="KW-0436">Ligase</keyword>
<dbReference type="HAMAP" id="MF_02002">
    <property type="entry name" value="Ile_tRNA_synth_type1"/>
    <property type="match status" value="1"/>
</dbReference>
<evidence type="ECO:0000256" key="9">
    <source>
        <dbReference type="ARBA" id="ARBA00032665"/>
    </source>
</evidence>
<keyword evidence="18" id="KW-1185">Reference proteome</keyword>
<dbReference type="InterPro" id="IPR002300">
    <property type="entry name" value="aa-tRNA-synth_Ia"/>
</dbReference>
<dbReference type="PANTHER" id="PTHR42765:SF1">
    <property type="entry name" value="ISOLEUCINE--TRNA LIGASE, MITOCHONDRIAL"/>
    <property type="match status" value="1"/>
</dbReference>
<keyword evidence="3" id="KW-0963">Cytoplasm</keyword>
<proteinExistence type="inferred from homology"/>
<evidence type="ECO:0000256" key="1">
    <source>
        <dbReference type="ARBA" id="ARBA00005594"/>
    </source>
</evidence>
<evidence type="ECO:0000256" key="8">
    <source>
        <dbReference type="ARBA" id="ARBA00023146"/>
    </source>
</evidence>
<dbReference type="Gene3D" id="3.90.740.10">
    <property type="entry name" value="Valyl/Leucyl/Isoleucyl-tRNA synthetase, editing domain"/>
    <property type="match status" value="1"/>
</dbReference>
<dbReference type="InterPro" id="IPR010663">
    <property type="entry name" value="Znf_FPG/IleRS"/>
</dbReference>
<dbReference type="InterPro" id="IPR050081">
    <property type="entry name" value="Ile-tRNA_ligase"/>
</dbReference>
<dbReference type="Gene3D" id="3.40.50.620">
    <property type="entry name" value="HUPs"/>
    <property type="match status" value="2"/>
</dbReference>
<dbReference type="PRINTS" id="PR00984">
    <property type="entry name" value="TRNASYNTHILE"/>
</dbReference>
<organism evidence="16">
    <name type="scientific">Guillardia theta (strain CCMP2712)</name>
    <name type="common">Cryptophyte</name>
    <dbReference type="NCBI Taxonomy" id="905079"/>
    <lineage>
        <taxon>Eukaryota</taxon>
        <taxon>Cryptophyceae</taxon>
        <taxon>Pyrenomonadales</taxon>
        <taxon>Geminigeraceae</taxon>
        <taxon>Guillardia</taxon>
    </lineage>
</organism>
<dbReference type="SUPFAM" id="SSF52374">
    <property type="entry name" value="Nucleotidylyl transferase"/>
    <property type="match status" value="1"/>
</dbReference>
<dbReference type="KEGG" id="gtt:GUITHDRAFT_71180"/>
<dbReference type="InterPro" id="IPR023585">
    <property type="entry name" value="Ile-tRNA-ligase_type1"/>
</dbReference>
<dbReference type="Gene3D" id="1.10.10.830">
    <property type="entry name" value="Ile-tRNA synthetase CP2 domain-like"/>
    <property type="match status" value="1"/>
</dbReference>
<evidence type="ECO:0000313" key="17">
    <source>
        <dbReference type="EnsemblProtists" id="EKX45579"/>
    </source>
</evidence>
<dbReference type="InterPro" id="IPR014729">
    <property type="entry name" value="Rossmann-like_a/b/a_fold"/>
</dbReference>
<evidence type="ECO:0000256" key="7">
    <source>
        <dbReference type="ARBA" id="ARBA00022917"/>
    </source>
</evidence>
<dbReference type="CDD" id="cd00818">
    <property type="entry name" value="IleRS_core"/>
    <property type="match status" value="1"/>
</dbReference>
<keyword evidence="5 11" id="KW-0547">Nucleotide-binding</keyword>
<evidence type="ECO:0000256" key="2">
    <source>
        <dbReference type="ARBA" id="ARBA00013165"/>
    </source>
</evidence>
<dbReference type="RefSeq" id="XP_005832559.1">
    <property type="nucleotide sequence ID" value="XM_005832502.1"/>
</dbReference>
<name>L1JBT3_GUITC</name>
<dbReference type="EMBL" id="JH992998">
    <property type="protein sequence ID" value="EKX45579.1"/>
    <property type="molecule type" value="Genomic_DNA"/>
</dbReference>
<dbReference type="GO" id="GO:0032543">
    <property type="term" value="P:mitochondrial translation"/>
    <property type="evidence" value="ECO:0007669"/>
    <property type="project" value="TreeGrafter"/>
</dbReference>
<dbReference type="STRING" id="905079.L1JBT3"/>
<evidence type="ECO:0000256" key="5">
    <source>
        <dbReference type="ARBA" id="ARBA00022741"/>
    </source>
</evidence>
<dbReference type="SUPFAM" id="SSF47323">
    <property type="entry name" value="Anticodon-binding domain of a subclass of class I aminoacyl-tRNA synthetases"/>
    <property type="match status" value="1"/>
</dbReference>
<keyword evidence="6 11" id="KW-0067">ATP-binding</keyword>
<sequence>MTATSPKGSKKKGGNDEEEGIYSSTVNLPVTNFQQRANSVVREPEIQKFWEENRIYEKLYESNPGTKFVLHDGPPYANGNLHIGHALNKILKDFINRYKVISGHKVKFVPGWDCHGLPIELKVLQSLKKEEKENMTPISLRKKAAEFAKQTVDQQRESFKRYGVWADWSEPYLTLDPKYEAAQIETFGAMLKGGHIYRGRKPVNWSPSSRTALAEAELEYPEGHKSRSMYAAFTVVEPSEAVKPHSENLKVAIWTTTPWTIPANLAVAVNEKLEYSIVEHHGVKYVVAKDLKGALAAKLKKGEEDEVELKEIAVITGKELAGTKYQHPLYKERINPVVIGGDYITTESGTGLVHTAPGHGVEDYQTGLKYGLELLSPVDDAGRFTAEAGPLLEGKDVLKDGNERVLELMEEAGALIKEEEYGHKYPYDWRTKKPTIFRATDQWFASVENFREKAMGAIDTVKWIPEVGKNRISAMVEGRSDWCISRQRSWGVPIPVFYHKETGEPLLTAESIDHIRDIIAEHGSDAWWEKDVAELLPPSHKQEADKWERGRDTMDVWFDSGSSWNGVVKSWGEGKALDFPADMYLEGSDQHRGWFQSSLLTSVAAQGTAPYKTVLTHGFVLDEKGFKMSKSLGNVVDPALVINGGKNQKTEPAFGADTLRLWVASVDYTGDVRVGGNIMKQISDSYRKIRNTLRYLLGNLHGFDPKKHSVKYEDLPSVDKWMLGRLARVQEEVRDAYDTFQFYRAYQAILQVCITELSNFYLDIAKDRLYISAEDDVRRRSCQTVLHAALEMLTTAISPMLPHMAEDAWQNLPWEHVSSVFEHGWKQLDYPSHEGERWDYIRSLRDDVNQCMEAARADKLIGATLEGSVAIYVADEEKKQLVTSLLHEVSMLTSETSPGFNKVDDLRFLFLVSDVKIVDTPEDVTSLCNEKHTLSISDSASGCFVGVARAQGKKCERCWFYSDTVGTHEGLENICPRCAQAVKQKQAA</sequence>
<evidence type="ECO:0000256" key="10">
    <source>
        <dbReference type="ARBA" id="ARBA00048359"/>
    </source>
</evidence>
<dbReference type="eggNOG" id="KOG0433">
    <property type="taxonomic scope" value="Eukaryota"/>
</dbReference>
<dbReference type="FunFam" id="1.10.730.20:FF:000001">
    <property type="entry name" value="Isoleucine--tRNA ligase"/>
    <property type="match status" value="1"/>
</dbReference>
<evidence type="ECO:0000259" key="15">
    <source>
        <dbReference type="Pfam" id="PF08264"/>
    </source>
</evidence>
<dbReference type="InterPro" id="IPR009008">
    <property type="entry name" value="Val/Leu/Ile-tRNA-synth_edit"/>
</dbReference>
<feature type="domain" description="Aminoacyl-tRNA synthetase class Ia" evidence="13">
    <location>
        <begin position="46"/>
        <end position="674"/>
    </location>
</feature>
<dbReference type="Proteomes" id="UP000011087">
    <property type="component" value="Unassembled WGS sequence"/>
</dbReference>
<dbReference type="PaxDb" id="55529-EKX45579"/>
<dbReference type="Gene3D" id="1.10.730.20">
    <property type="match status" value="1"/>
</dbReference>
<evidence type="ECO:0000256" key="4">
    <source>
        <dbReference type="ARBA" id="ARBA00022598"/>
    </source>
</evidence>
<dbReference type="Pfam" id="PF08264">
    <property type="entry name" value="Anticodon_1"/>
    <property type="match status" value="1"/>
</dbReference>
<comment type="catalytic activity">
    <reaction evidence="10">
        <text>tRNA(Ile) + L-isoleucine + ATP = L-isoleucyl-tRNA(Ile) + AMP + diphosphate</text>
        <dbReference type="Rhea" id="RHEA:11060"/>
        <dbReference type="Rhea" id="RHEA-COMP:9666"/>
        <dbReference type="Rhea" id="RHEA-COMP:9695"/>
        <dbReference type="ChEBI" id="CHEBI:30616"/>
        <dbReference type="ChEBI" id="CHEBI:33019"/>
        <dbReference type="ChEBI" id="CHEBI:58045"/>
        <dbReference type="ChEBI" id="CHEBI:78442"/>
        <dbReference type="ChEBI" id="CHEBI:78528"/>
        <dbReference type="ChEBI" id="CHEBI:456215"/>
        <dbReference type="EC" id="6.1.1.5"/>
    </reaction>
</comment>
<dbReference type="GO" id="GO:0002161">
    <property type="term" value="F:aminoacyl-tRNA deacylase activity"/>
    <property type="evidence" value="ECO:0007669"/>
    <property type="project" value="InterPro"/>
</dbReference>
<dbReference type="GO" id="GO:0006428">
    <property type="term" value="P:isoleucyl-tRNA aminoacylation"/>
    <property type="evidence" value="ECO:0007669"/>
    <property type="project" value="InterPro"/>
</dbReference>
<dbReference type="EC" id="6.1.1.5" evidence="2"/>
<dbReference type="HOGENOM" id="CLU_001493_7_0_1"/>
<dbReference type="GO" id="GO:0004822">
    <property type="term" value="F:isoleucine-tRNA ligase activity"/>
    <property type="evidence" value="ECO:0007669"/>
    <property type="project" value="UniProtKB-EC"/>
</dbReference>
<dbReference type="GO" id="GO:0005739">
    <property type="term" value="C:mitochondrion"/>
    <property type="evidence" value="ECO:0007669"/>
    <property type="project" value="TreeGrafter"/>
</dbReference>
<evidence type="ECO:0000259" key="14">
    <source>
        <dbReference type="Pfam" id="PF06827"/>
    </source>
</evidence>
<evidence type="ECO:0000256" key="3">
    <source>
        <dbReference type="ARBA" id="ARBA00022490"/>
    </source>
</evidence>
<dbReference type="InterPro" id="IPR033708">
    <property type="entry name" value="Anticodon_Ile_BEm"/>
</dbReference>
<feature type="domain" description="Zinc finger FPG/IleRS-type" evidence="14">
    <location>
        <begin position="952"/>
        <end position="980"/>
    </location>
</feature>
<reference evidence="18" key="2">
    <citation type="submission" date="2012-11" db="EMBL/GenBank/DDBJ databases">
        <authorList>
            <person name="Kuo A."/>
            <person name="Curtis B.A."/>
            <person name="Tanifuji G."/>
            <person name="Burki F."/>
            <person name="Gruber A."/>
            <person name="Irimia M."/>
            <person name="Maruyama S."/>
            <person name="Arias M.C."/>
            <person name="Ball S.G."/>
            <person name="Gile G.H."/>
            <person name="Hirakawa Y."/>
            <person name="Hopkins J.F."/>
            <person name="Rensing S.A."/>
            <person name="Schmutz J."/>
            <person name="Symeonidi A."/>
            <person name="Elias M."/>
            <person name="Eveleigh R.J."/>
            <person name="Herman E.K."/>
            <person name="Klute M.J."/>
            <person name="Nakayama T."/>
            <person name="Obornik M."/>
            <person name="Reyes-Prieto A."/>
            <person name="Armbrust E.V."/>
            <person name="Aves S.J."/>
            <person name="Beiko R.G."/>
            <person name="Coutinho P."/>
            <person name="Dacks J.B."/>
            <person name="Durnford D.G."/>
            <person name="Fast N.M."/>
            <person name="Green B.R."/>
            <person name="Grisdale C."/>
            <person name="Hempe F."/>
            <person name="Henrissat B."/>
            <person name="Hoppner M.P."/>
            <person name="Ishida K.-I."/>
            <person name="Kim E."/>
            <person name="Koreny L."/>
            <person name="Kroth P.G."/>
            <person name="Liu Y."/>
            <person name="Malik S.-B."/>
            <person name="Maier U.G."/>
            <person name="McRose D."/>
            <person name="Mock T."/>
            <person name="Neilson J.A."/>
            <person name="Onodera N.T."/>
            <person name="Poole A.M."/>
            <person name="Pritham E.J."/>
            <person name="Richards T.A."/>
            <person name="Rocap G."/>
            <person name="Roy S.W."/>
            <person name="Sarai C."/>
            <person name="Schaack S."/>
            <person name="Shirato S."/>
            <person name="Slamovits C.H."/>
            <person name="Spencer D.F."/>
            <person name="Suzuki S."/>
            <person name="Worden A.Z."/>
            <person name="Zauner S."/>
            <person name="Barry K."/>
            <person name="Bell C."/>
            <person name="Bharti A.K."/>
            <person name="Crow J.A."/>
            <person name="Grimwood J."/>
            <person name="Kramer R."/>
            <person name="Lindquist E."/>
            <person name="Lucas S."/>
            <person name="Salamov A."/>
            <person name="McFadden G.I."/>
            <person name="Lane C.E."/>
            <person name="Keeling P.J."/>
            <person name="Gray M.W."/>
            <person name="Grigoriev I.V."/>
            <person name="Archibald J.M."/>
        </authorList>
    </citation>
    <scope>NUCLEOTIDE SEQUENCE</scope>
    <source>
        <strain evidence="18">CCMP2712</strain>
    </source>
</reference>
<dbReference type="PANTHER" id="PTHR42765">
    <property type="entry name" value="SOLEUCYL-TRNA SYNTHETASE"/>
    <property type="match status" value="1"/>
</dbReference>
<feature type="region of interest" description="Disordered" evidence="12">
    <location>
        <begin position="1"/>
        <end position="21"/>
    </location>
</feature>
<accession>L1JBT3</accession>
<dbReference type="InterPro" id="IPR013155">
    <property type="entry name" value="M/V/L/I-tRNA-synth_anticd-bd"/>
</dbReference>
<dbReference type="InterPro" id="IPR002301">
    <property type="entry name" value="Ile-tRNA-ligase"/>
</dbReference>
<reference evidence="17" key="3">
    <citation type="submission" date="2016-03" db="UniProtKB">
        <authorList>
            <consortium name="EnsemblProtists"/>
        </authorList>
    </citation>
    <scope>IDENTIFICATION</scope>
</reference>
<dbReference type="CDD" id="cd07960">
    <property type="entry name" value="Anticodon_Ia_Ile_BEm"/>
    <property type="match status" value="1"/>
</dbReference>
<dbReference type="FunFam" id="3.40.50.620:FF:000152">
    <property type="entry name" value="Isoleucine--tRNA ligase"/>
    <property type="match status" value="1"/>
</dbReference>
<dbReference type="EnsemblProtists" id="EKX45579">
    <property type="protein sequence ID" value="EKX45579"/>
    <property type="gene ID" value="GUITHDRAFT_71180"/>
</dbReference>
<dbReference type="OrthoDB" id="10264412at2759"/>
<dbReference type="PROSITE" id="PS00178">
    <property type="entry name" value="AA_TRNA_LIGASE_I"/>
    <property type="match status" value="1"/>
</dbReference>
<dbReference type="Pfam" id="PF00133">
    <property type="entry name" value="tRNA-synt_1"/>
    <property type="match status" value="1"/>
</dbReference>
<comment type="similarity">
    <text evidence="1 11">Belongs to the class-I aminoacyl-tRNA synthetase family.</text>
</comment>
<dbReference type="InterPro" id="IPR001412">
    <property type="entry name" value="aa-tRNA-synth_I_CS"/>
</dbReference>
<dbReference type="GO" id="GO:0005524">
    <property type="term" value="F:ATP binding"/>
    <property type="evidence" value="ECO:0007669"/>
    <property type="project" value="UniProtKB-KW"/>
</dbReference>
<keyword evidence="7 11" id="KW-0648">Protein biosynthesis</keyword>
<dbReference type="GeneID" id="17302346"/>
<evidence type="ECO:0000313" key="16">
    <source>
        <dbReference type="EMBL" id="EKX45579.1"/>
    </source>
</evidence>
<dbReference type="OMA" id="HCWRCKT"/>
<evidence type="ECO:0000313" key="18">
    <source>
        <dbReference type="Proteomes" id="UP000011087"/>
    </source>
</evidence>
<protein>
    <recommendedName>
        <fullName evidence="2">isoleucine--tRNA ligase</fullName>
        <ecNumber evidence="2">6.1.1.5</ecNumber>
    </recommendedName>
    <alternativeName>
        <fullName evidence="9">Isoleucyl-tRNA synthetase</fullName>
    </alternativeName>
</protein>
<feature type="domain" description="Methionyl/Valyl/Leucyl/Isoleucyl-tRNA synthetase anticodon-binding" evidence="15">
    <location>
        <begin position="719"/>
        <end position="869"/>
    </location>
</feature>
<dbReference type="SUPFAM" id="SSF50677">
    <property type="entry name" value="ValRS/IleRS/LeuRS editing domain"/>
    <property type="match status" value="1"/>
</dbReference>
<reference evidence="16 18" key="1">
    <citation type="journal article" date="2012" name="Nature">
        <title>Algal genomes reveal evolutionary mosaicism and the fate of nucleomorphs.</title>
        <authorList>
            <consortium name="DOE Joint Genome Institute"/>
            <person name="Curtis B.A."/>
            <person name="Tanifuji G."/>
            <person name="Burki F."/>
            <person name="Gruber A."/>
            <person name="Irimia M."/>
            <person name="Maruyama S."/>
            <person name="Arias M.C."/>
            <person name="Ball S.G."/>
            <person name="Gile G.H."/>
            <person name="Hirakawa Y."/>
            <person name="Hopkins J.F."/>
            <person name="Kuo A."/>
            <person name="Rensing S.A."/>
            <person name="Schmutz J."/>
            <person name="Symeonidi A."/>
            <person name="Elias M."/>
            <person name="Eveleigh R.J."/>
            <person name="Herman E.K."/>
            <person name="Klute M.J."/>
            <person name="Nakayama T."/>
            <person name="Obornik M."/>
            <person name="Reyes-Prieto A."/>
            <person name="Armbrust E.V."/>
            <person name="Aves S.J."/>
            <person name="Beiko R.G."/>
            <person name="Coutinho P."/>
            <person name="Dacks J.B."/>
            <person name="Durnford D.G."/>
            <person name="Fast N.M."/>
            <person name="Green B.R."/>
            <person name="Grisdale C.J."/>
            <person name="Hempel F."/>
            <person name="Henrissat B."/>
            <person name="Hoppner M.P."/>
            <person name="Ishida K."/>
            <person name="Kim E."/>
            <person name="Koreny L."/>
            <person name="Kroth P.G."/>
            <person name="Liu Y."/>
            <person name="Malik S.B."/>
            <person name="Maier U.G."/>
            <person name="McRose D."/>
            <person name="Mock T."/>
            <person name="Neilson J.A."/>
            <person name="Onodera N.T."/>
            <person name="Poole A.M."/>
            <person name="Pritham E.J."/>
            <person name="Richards T.A."/>
            <person name="Rocap G."/>
            <person name="Roy S.W."/>
            <person name="Sarai C."/>
            <person name="Schaack S."/>
            <person name="Shirato S."/>
            <person name="Slamovits C.H."/>
            <person name="Spencer D.F."/>
            <person name="Suzuki S."/>
            <person name="Worden A.Z."/>
            <person name="Zauner S."/>
            <person name="Barry K."/>
            <person name="Bell C."/>
            <person name="Bharti A.K."/>
            <person name="Crow J.A."/>
            <person name="Grimwood J."/>
            <person name="Kramer R."/>
            <person name="Lindquist E."/>
            <person name="Lucas S."/>
            <person name="Salamov A."/>
            <person name="McFadden G.I."/>
            <person name="Lane C.E."/>
            <person name="Keeling P.J."/>
            <person name="Gray M.W."/>
            <person name="Grigoriev I.V."/>
            <person name="Archibald J.M."/>
        </authorList>
    </citation>
    <scope>NUCLEOTIDE SEQUENCE</scope>
    <source>
        <strain evidence="16 18">CCMP2712</strain>
    </source>
</reference>
<gene>
    <name evidence="16" type="ORF">GUITHDRAFT_71180</name>
</gene>
<dbReference type="NCBIfam" id="TIGR00392">
    <property type="entry name" value="ileS"/>
    <property type="match status" value="1"/>
</dbReference>
<keyword evidence="8 11" id="KW-0030">Aminoacyl-tRNA synthetase</keyword>
<dbReference type="AlphaFoldDB" id="L1JBT3"/>
<evidence type="ECO:0000256" key="6">
    <source>
        <dbReference type="ARBA" id="ARBA00022840"/>
    </source>
</evidence>
<evidence type="ECO:0000256" key="11">
    <source>
        <dbReference type="RuleBase" id="RU363035"/>
    </source>
</evidence>
<dbReference type="InterPro" id="IPR009080">
    <property type="entry name" value="tRNAsynth_Ia_anticodon-bd"/>
</dbReference>
<dbReference type="GO" id="GO:0000049">
    <property type="term" value="F:tRNA binding"/>
    <property type="evidence" value="ECO:0007669"/>
    <property type="project" value="InterPro"/>
</dbReference>
<dbReference type="Pfam" id="PF06827">
    <property type="entry name" value="zf-FPG_IleRS"/>
    <property type="match status" value="1"/>
</dbReference>